<feature type="non-terminal residue" evidence="2">
    <location>
        <position position="400"/>
    </location>
</feature>
<dbReference type="AlphaFoldDB" id="X1THU6"/>
<dbReference type="GO" id="GO:0006281">
    <property type="term" value="P:DNA repair"/>
    <property type="evidence" value="ECO:0007669"/>
    <property type="project" value="InterPro"/>
</dbReference>
<organism evidence="2">
    <name type="scientific">marine sediment metagenome</name>
    <dbReference type="NCBI Taxonomy" id="412755"/>
    <lineage>
        <taxon>unclassified sequences</taxon>
        <taxon>metagenomes</taxon>
        <taxon>ecological metagenomes</taxon>
    </lineage>
</organism>
<accession>X1THU6</accession>
<dbReference type="Pfam" id="PF14520">
    <property type="entry name" value="HHH_5"/>
    <property type="match status" value="1"/>
</dbReference>
<dbReference type="GO" id="GO:0000166">
    <property type="term" value="F:nucleotide binding"/>
    <property type="evidence" value="ECO:0007669"/>
    <property type="project" value="InterPro"/>
</dbReference>
<gene>
    <name evidence="2" type="ORF">S12H4_14078</name>
</gene>
<evidence type="ECO:0000259" key="1">
    <source>
        <dbReference type="SMART" id="SM00278"/>
    </source>
</evidence>
<protein>
    <recommendedName>
        <fullName evidence="1">Helix-hairpin-helix DNA-binding motif class 1 domain-containing protein</fullName>
    </recommendedName>
</protein>
<dbReference type="SUPFAM" id="SSF47794">
    <property type="entry name" value="Rad51 N-terminal domain-like"/>
    <property type="match status" value="1"/>
</dbReference>
<dbReference type="GO" id="GO:0003677">
    <property type="term" value="F:DNA binding"/>
    <property type="evidence" value="ECO:0007669"/>
    <property type="project" value="InterPro"/>
</dbReference>
<dbReference type="InterPro" id="IPR010995">
    <property type="entry name" value="DNA_repair_Rad51/TF_NusA_a-hlx"/>
</dbReference>
<dbReference type="SMART" id="SM00278">
    <property type="entry name" value="HhH1"/>
    <property type="match status" value="2"/>
</dbReference>
<sequence>MELEYELTNIHGIGESTKNKLISAGITSVDQLAAFTPDELAKVKGFGPATSRKIIENAQEFTKHNGGGTPDAVLDESDFEKQNAPVFEKVSDAKNDNVKLDYYSILAEEEPLGVPFQDEMKAEFQEFEEVEQQSPVKNEEQTLFTKPSFHEKIQSFQVINQPDNATTEIEAFIENELTIQKPKKKPLQEAFIPYEDESYDKLNGEMLSKEEVIQVKKAIVQRFKKLGYSVLDKQSNLLREISKDVDILAYKILDVDDSRGLFVFFPVKISHLRGILLISEEYIIYKPTNMAVEVSRESLVSAQKEVFENITTGGTLLQLLRKKLTKETLSIRKTKDGTPLFIAANQKEYKPVIHPVLVSISEPAFLEKPAMFSHQRSINLHVIGYEAIKALVKFKGRIQA</sequence>
<feature type="domain" description="Helix-hairpin-helix DNA-binding motif class 1" evidence="1">
    <location>
        <begin position="5"/>
        <end position="24"/>
    </location>
</feature>
<evidence type="ECO:0000313" key="2">
    <source>
        <dbReference type="EMBL" id="GAI79604.1"/>
    </source>
</evidence>
<comment type="caution">
    <text evidence="2">The sequence shown here is derived from an EMBL/GenBank/DDBJ whole genome shotgun (WGS) entry which is preliminary data.</text>
</comment>
<dbReference type="InterPro" id="IPR003583">
    <property type="entry name" value="Hlx-hairpin-Hlx_DNA-bd_motif"/>
</dbReference>
<feature type="domain" description="Helix-hairpin-helix DNA-binding motif class 1" evidence="1">
    <location>
        <begin position="38"/>
        <end position="57"/>
    </location>
</feature>
<dbReference type="EMBL" id="BARW01006702">
    <property type="protein sequence ID" value="GAI79604.1"/>
    <property type="molecule type" value="Genomic_DNA"/>
</dbReference>
<name>X1THU6_9ZZZZ</name>
<proteinExistence type="predicted"/>
<reference evidence="2" key="1">
    <citation type="journal article" date="2014" name="Front. Microbiol.">
        <title>High frequency of phylogenetically diverse reductive dehalogenase-homologous genes in deep subseafloor sedimentary metagenomes.</title>
        <authorList>
            <person name="Kawai M."/>
            <person name="Futagami T."/>
            <person name="Toyoda A."/>
            <person name="Takaki Y."/>
            <person name="Nishi S."/>
            <person name="Hori S."/>
            <person name="Arai W."/>
            <person name="Tsubouchi T."/>
            <person name="Morono Y."/>
            <person name="Uchiyama I."/>
            <person name="Ito T."/>
            <person name="Fujiyama A."/>
            <person name="Inagaki F."/>
            <person name="Takami H."/>
        </authorList>
    </citation>
    <scope>NUCLEOTIDE SEQUENCE</scope>
    <source>
        <strain evidence="2">Expedition CK06-06</strain>
    </source>
</reference>
<dbReference type="Gene3D" id="1.10.150.20">
    <property type="entry name" value="5' to 3' exonuclease, C-terminal subdomain"/>
    <property type="match status" value="1"/>
</dbReference>